<dbReference type="EMBL" id="JAPDFR010000009">
    <property type="protein sequence ID" value="KAK0383071.1"/>
    <property type="molecule type" value="Genomic_DNA"/>
</dbReference>
<keyword evidence="2" id="KW-1185">Reference proteome</keyword>
<dbReference type="AlphaFoldDB" id="A0AA39L3H3"/>
<comment type="caution">
    <text evidence="1">The sequence shown here is derived from an EMBL/GenBank/DDBJ whole genome shotgun (WGS) entry which is preliminary data.</text>
</comment>
<evidence type="ECO:0000313" key="2">
    <source>
        <dbReference type="Proteomes" id="UP001175261"/>
    </source>
</evidence>
<dbReference type="Proteomes" id="UP001175261">
    <property type="component" value="Unassembled WGS sequence"/>
</dbReference>
<gene>
    <name evidence="1" type="ORF">NLU13_8986</name>
</gene>
<reference evidence="1" key="1">
    <citation type="submission" date="2022-10" db="EMBL/GenBank/DDBJ databases">
        <title>Determination and structural analysis of whole genome sequence of Sarocladium strictum F4-1.</title>
        <authorList>
            <person name="Hu L."/>
            <person name="Jiang Y."/>
        </authorList>
    </citation>
    <scope>NUCLEOTIDE SEQUENCE</scope>
    <source>
        <strain evidence="1">F4-1</strain>
    </source>
</reference>
<proteinExistence type="predicted"/>
<name>A0AA39L3H3_SARSR</name>
<sequence>MSNPPRHFSTAARVHPGIVAHMPRPHTVPIKGLTTVAAVVVAAYGAKTYYDRALEVEAQRRNDSYREQQARNEQLMDMYGDRSSLAELERAVQHYEKK</sequence>
<protein>
    <submittedName>
        <fullName evidence="1">Uncharacterized protein</fullName>
    </submittedName>
</protein>
<accession>A0AA39L3H3</accession>
<evidence type="ECO:0000313" key="1">
    <source>
        <dbReference type="EMBL" id="KAK0383071.1"/>
    </source>
</evidence>
<organism evidence="1 2">
    <name type="scientific">Sarocladium strictum</name>
    <name type="common">Black bundle disease fungus</name>
    <name type="synonym">Acremonium strictum</name>
    <dbReference type="NCBI Taxonomy" id="5046"/>
    <lineage>
        <taxon>Eukaryota</taxon>
        <taxon>Fungi</taxon>
        <taxon>Dikarya</taxon>
        <taxon>Ascomycota</taxon>
        <taxon>Pezizomycotina</taxon>
        <taxon>Sordariomycetes</taxon>
        <taxon>Hypocreomycetidae</taxon>
        <taxon>Hypocreales</taxon>
        <taxon>Sarocladiaceae</taxon>
        <taxon>Sarocladium</taxon>
    </lineage>
</organism>